<dbReference type="Proteomes" id="UP000239388">
    <property type="component" value="Unassembled WGS sequence"/>
</dbReference>
<dbReference type="Pfam" id="PF09346">
    <property type="entry name" value="SMI1_KNR4"/>
    <property type="match status" value="1"/>
</dbReference>
<feature type="compositionally biased region" description="Polar residues" evidence="1">
    <location>
        <begin position="1"/>
        <end position="21"/>
    </location>
</feature>
<accession>A0A2S8FSE1</accession>
<proteinExistence type="predicted"/>
<sequence>MPHNPGTSQCIPSPSRTTGPTRVTDADIRRIEKATGCPLPESYAQLLLNFPPELTALLKLDPPDTRLLFTDAKTIVHWNKFFRAPDYEYEDSYGEMRKFPPSHIVIGANQGGDFYHLNVKRKGTPVLIWEHDSGEIEKEAKDLPSYIRSIFSSAAMCALDRAGLG</sequence>
<dbReference type="EMBL" id="PUIB01000016">
    <property type="protein sequence ID" value="PQO35099.1"/>
    <property type="molecule type" value="Genomic_DNA"/>
</dbReference>
<protein>
    <recommendedName>
        <fullName evidence="2">Knr4/Smi1-like domain-containing protein</fullName>
    </recommendedName>
</protein>
<dbReference type="SUPFAM" id="SSF160631">
    <property type="entry name" value="SMI1/KNR4-like"/>
    <property type="match status" value="1"/>
</dbReference>
<comment type="caution">
    <text evidence="3">The sequence shown here is derived from an EMBL/GenBank/DDBJ whole genome shotgun (WGS) entry which is preliminary data.</text>
</comment>
<dbReference type="InterPro" id="IPR018958">
    <property type="entry name" value="Knr4/Smi1-like_dom"/>
</dbReference>
<dbReference type="InterPro" id="IPR037883">
    <property type="entry name" value="Knr4/Smi1-like_sf"/>
</dbReference>
<evidence type="ECO:0000259" key="2">
    <source>
        <dbReference type="Pfam" id="PF09346"/>
    </source>
</evidence>
<evidence type="ECO:0000313" key="4">
    <source>
        <dbReference type="Proteomes" id="UP000239388"/>
    </source>
</evidence>
<evidence type="ECO:0000256" key="1">
    <source>
        <dbReference type="SAM" id="MobiDB-lite"/>
    </source>
</evidence>
<dbReference type="Gene3D" id="3.40.1580.10">
    <property type="entry name" value="SMI1/KNR4-like"/>
    <property type="match status" value="1"/>
</dbReference>
<feature type="region of interest" description="Disordered" evidence="1">
    <location>
        <begin position="1"/>
        <end position="22"/>
    </location>
</feature>
<reference evidence="3 4" key="1">
    <citation type="submission" date="2018-02" db="EMBL/GenBank/DDBJ databases">
        <title>Comparative genomes isolates from brazilian mangrove.</title>
        <authorList>
            <person name="Araujo J.E."/>
            <person name="Taketani R.G."/>
            <person name="Silva M.C.P."/>
            <person name="Loureco M.V."/>
            <person name="Andreote F.D."/>
        </authorList>
    </citation>
    <scope>NUCLEOTIDE SEQUENCE [LARGE SCALE GENOMIC DNA]</scope>
    <source>
        <strain evidence="3 4">NAP PRIS-MGV</strain>
    </source>
</reference>
<gene>
    <name evidence="3" type="ORF">C5Y98_14180</name>
</gene>
<name>A0A2S8FSE1_9BACT</name>
<organism evidence="3 4">
    <name type="scientific">Blastopirellula marina</name>
    <dbReference type="NCBI Taxonomy" id="124"/>
    <lineage>
        <taxon>Bacteria</taxon>
        <taxon>Pseudomonadati</taxon>
        <taxon>Planctomycetota</taxon>
        <taxon>Planctomycetia</taxon>
        <taxon>Pirellulales</taxon>
        <taxon>Pirellulaceae</taxon>
        <taxon>Blastopirellula</taxon>
    </lineage>
</organism>
<evidence type="ECO:0000313" key="3">
    <source>
        <dbReference type="EMBL" id="PQO35099.1"/>
    </source>
</evidence>
<feature type="domain" description="Knr4/Smi1-like" evidence="2">
    <location>
        <begin position="23"/>
        <end position="148"/>
    </location>
</feature>
<dbReference type="AlphaFoldDB" id="A0A2S8FSE1"/>